<gene>
    <name evidence="2" type="ORF">SAMN04487993_102182</name>
</gene>
<dbReference type="InterPro" id="IPR036188">
    <property type="entry name" value="FAD/NAD-bd_sf"/>
</dbReference>
<keyword evidence="1" id="KW-0560">Oxidoreductase</keyword>
<dbReference type="Proteomes" id="UP000199093">
    <property type="component" value="Unassembled WGS sequence"/>
</dbReference>
<accession>A0A1G8RT78</accession>
<protein>
    <recommendedName>
        <fullName evidence="4">FAD-dependent oxidoreductase</fullName>
    </recommendedName>
</protein>
<name>A0A1G8RT78_9RHOB</name>
<reference evidence="3" key="1">
    <citation type="submission" date="2016-10" db="EMBL/GenBank/DDBJ databases">
        <authorList>
            <person name="Varghese N."/>
            <person name="Submissions S."/>
        </authorList>
    </citation>
    <scope>NUCLEOTIDE SEQUENCE [LARGE SCALE GENOMIC DNA]</scope>
    <source>
        <strain evidence="3">DSM 26424</strain>
    </source>
</reference>
<dbReference type="RefSeq" id="WP_089850356.1">
    <property type="nucleotide sequence ID" value="NZ_FNEJ01000021.1"/>
</dbReference>
<dbReference type="EMBL" id="FNEJ01000021">
    <property type="protein sequence ID" value="SDJ20177.1"/>
    <property type="molecule type" value="Genomic_DNA"/>
</dbReference>
<dbReference type="STRING" id="555512.SAMN04487993_102182"/>
<dbReference type="Pfam" id="PF13738">
    <property type="entry name" value="Pyr_redox_3"/>
    <property type="match status" value="1"/>
</dbReference>
<dbReference type="Gene3D" id="3.50.50.60">
    <property type="entry name" value="FAD/NAD(P)-binding domain"/>
    <property type="match status" value="2"/>
</dbReference>
<dbReference type="GO" id="GO:0050660">
    <property type="term" value="F:flavin adenine dinucleotide binding"/>
    <property type="evidence" value="ECO:0007669"/>
    <property type="project" value="TreeGrafter"/>
</dbReference>
<evidence type="ECO:0000256" key="1">
    <source>
        <dbReference type="ARBA" id="ARBA00023002"/>
    </source>
</evidence>
<organism evidence="2 3">
    <name type="scientific">Salipiger marinus</name>
    <dbReference type="NCBI Taxonomy" id="555512"/>
    <lineage>
        <taxon>Bacteria</taxon>
        <taxon>Pseudomonadati</taxon>
        <taxon>Pseudomonadota</taxon>
        <taxon>Alphaproteobacteria</taxon>
        <taxon>Rhodobacterales</taxon>
        <taxon>Roseobacteraceae</taxon>
        <taxon>Salipiger</taxon>
    </lineage>
</organism>
<dbReference type="SUPFAM" id="SSF51905">
    <property type="entry name" value="FAD/NAD(P)-binding domain"/>
    <property type="match status" value="1"/>
</dbReference>
<proteinExistence type="predicted"/>
<dbReference type="PANTHER" id="PTHR43539:SF91">
    <property type="entry name" value="FAD-DEPENDENT URATE HYDROXYLASE"/>
    <property type="match status" value="1"/>
</dbReference>
<dbReference type="InterPro" id="IPR050982">
    <property type="entry name" value="Auxin_biosynth/cation_transpt"/>
</dbReference>
<evidence type="ECO:0008006" key="4">
    <source>
        <dbReference type="Google" id="ProtNLM"/>
    </source>
</evidence>
<keyword evidence="3" id="KW-1185">Reference proteome</keyword>
<dbReference type="GO" id="GO:0004497">
    <property type="term" value="F:monooxygenase activity"/>
    <property type="evidence" value="ECO:0007669"/>
    <property type="project" value="TreeGrafter"/>
</dbReference>
<evidence type="ECO:0000313" key="2">
    <source>
        <dbReference type="EMBL" id="SDJ20177.1"/>
    </source>
</evidence>
<dbReference type="OrthoDB" id="8671611at2"/>
<dbReference type="AlphaFoldDB" id="A0A1G8RT78"/>
<dbReference type="PANTHER" id="PTHR43539">
    <property type="entry name" value="FLAVIN-BINDING MONOOXYGENASE-LIKE PROTEIN (AFU_ORTHOLOGUE AFUA_4G09220)"/>
    <property type="match status" value="1"/>
</dbReference>
<evidence type="ECO:0000313" key="3">
    <source>
        <dbReference type="Proteomes" id="UP000199093"/>
    </source>
</evidence>
<sequence length="493" mass="53925">MTDHASPRLDGQGLAALETRLTEDLAFLCQPGKSWVPPREVDGEPVQDVVIIGGGMCGLVAWLALRAGGMTNLRILDRSPAGREGPWLNYARMVTLRSPKTLTGPAFGIGALTFQAWFRAQFGAEAWDKLDKIPRPQWMDYLRWYRRALNVPVENGVSVDRVEPEGDYLRLHLSGAPEASILTRKLVSATGRDGTGKPNIPGFMAGVSSKLWAHSADDIDFAALKGRKVAVIGVGASAVDNSAEALEHGAAEVRHLIRRPEMPTINKMMGIGSFGFTAGYADLPDEWRWRFMNYSFATQTPPPHGSTLRVSRHPNAHFHFGKATTRVEDLGDRLRLHFADGSSYTADFLILGTGFVTDPMMRVEFGQAAGQIQLWGDVYTPPEAERNADLARFPYLNPDFTFREKAPGAAPWLSNVYCFNYGATASLGKVSGDIPGVSEGAAWLARALAAKLYAEDVATHWQILQDYAVPELTGEEWQASDLPADEKTKGLVA</sequence>